<evidence type="ECO:0000256" key="9">
    <source>
        <dbReference type="ARBA" id="ARBA00022679"/>
    </source>
</evidence>
<comment type="subcellular location">
    <subcellularLocation>
        <location evidence="2">Cytoplasm</location>
    </subcellularLocation>
</comment>
<evidence type="ECO:0000256" key="3">
    <source>
        <dbReference type="ARBA" id="ARBA00008874"/>
    </source>
</evidence>
<dbReference type="SMART" id="SM00220">
    <property type="entry name" value="S_TKc"/>
    <property type="match status" value="1"/>
</dbReference>
<dbReference type="Pfam" id="PF00069">
    <property type="entry name" value="Pkinase"/>
    <property type="match status" value="1"/>
</dbReference>
<accession>A0A409YVD2</accession>
<evidence type="ECO:0000256" key="6">
    <source>
        <dbReference type="ARBA" id="ARBA00022490"/>
    </source>
</evidence>
<dbReference type="Gene3D" id="6.10.250.3450">
    <property type="match status" value="1"/>
</dbReference>
<evidence type="ECO:0000313" key="23">
    <source>
        <dbReference type="EMBL" id="PPR06971.1"/>
    </source>
</evidence>
<dbReference type="PANTHER" id="PTHR48012:SF27">
    <property type="entry name" value="SERINE_THREONINE-PROTEIN KINASE SID1"/>
    <property type="match status" value="1"/>
</dbReference>
<dbReference type="Pfam" id="PF00831">
    <property type="entry name" value="Ribosomal_L29"/>
    <property type="match status" value="1"/>
</dbReference>
<evidence type="ECO:0000256" key="20">
    <source>
        <dbReference type="SAM" id="Coils"/>
    </source>
</evidence>
<keyword evidence="6" id="KW-0963">Cytoplasm</keyword>
<keyword evidence="10" id="KW-0479">Metal-binding</keyword>
<dbReference type="SUPFAM" id="SSF46561">
    <property type="entry name" value="Ribosomal protein L29 (L29p)"/>
    <property type="match status" value="1"/>
</dbReference>
<sequence>MAKVKAYELQSKSKNDLAKQLNELKNELLQLRVQKIAGGSASKLTKINSVRKSIARVLTVMNQKARQNLREYYKNKKYVPLDLRPKKTRAIRRRLTKVSRSLAKDAETTQEGPELPDQEVRGEGLRDGVCRMGYALCHRTVISTVCFSFCSPMPPTQPFRRQSQSEQTSPQKQALRSSPSSPKLEHNPRPREPYPVPSSNPASQYTLLEKLGTGSFGVVYKAIHNDTKQIVAVKQIDLEDSDDDISEIQQEIASLAQCDSEYVTRYYGSFVVNYKLWIIMEYLAGGSCLDLLKPGVFSEAHIAVICRELLLGLDYLHSEGTIHRDIKAANVLLSSSGKVKLADFGVAAQLTNTLRHTFVGTPFWMAPEVIRQAGYDSKADMWSLGITAIEMAKGEPPLAEYHPMRVLFLIPKAKPPVLEGPFSPTFKDFVAQCLTKDPKLRPSASELLQHRFIRTAKKTSYLTELIERYQDYRARSPPKGQVNHPSVRSNATWDANDTMRSDWNFDTIKTMSAMGTFRGTIHELSMAPGMVEDEESVYDDTQSSIDTGAATKGSDPISPAVIGMNSDAAHSTVIIKPIRTQEAEPEEPSGTRLSYAYYSKNMRLIYLTGAPPAYSGSVRSTRRSSYAARTSVDGAGTILSPADLGSGTDTIRPVKKVDPAGSLRLSSEFIGSIRKEASASSPRSTMSHSKSTSEIAKAGKSLVDEVVLPMLANRIHDDMDAREIESLSMLQRGFAELKDANPELAYNVILDILQGINENSSVKQHIQTSRGLFPHKRIVRKSEMTSKGLVVTEEQEEIAGLPSASSPTPSIMSPPTSGGVSPHDSAQRKSPIAELLYMRWLEGLKLKWPNILSSS</sequence>
<comment type="cofactor">
    <cofactor evidence="1">
        <name>Mg(2+)</name>
        <dbReference type="ChEBI" id="CHEBI:18420"/>
    </cofactor>
</comment>
<feature type="region of interest" description="Disordered" evidence="21">
    <location>
        <begin position="101"/>
        <end position="121"/>
    </location>
</feature>
<dbReference type="InterPro" id="IPR001854">
    <property type="entry name" value="Ribosomal_uL29"/>
</dbReference>
<keyword evidence="14" id="KW-0460">Magnesium</keyword>
<feature type="region of interest" description="Disordered" evidence="21">
    <location>
        <begin position="799"/>
        <end position="826"/>
    </location>
</feature>
<dbReference type="InterPro" id="IPR036049">
    <property type="entry name" value="Ribosomal_uL29_sf"/>
</dbReference>
<dbReference type="SUPFAM" id="SSF56112">
    <property type="entry name" value="Protein kinase-like (PK-like)"/>
    <property type="match status" value="1"/>
</dbReference>
<dbReference type="InterPro" id="IPR050629">
    <property type="entry name" value="STE20/SPS1-PAK"/>
</dbReference>
<comment type="catalytic activity">
    <reaction evidence="17">
        <text>L-threonyl-[protein] + ATP = O-phospho-L-threonyl-[protein] + ADP + H(+)</text>
        <dbReference type="Rhea" id="RHEA:46608"/>
        <dbReference type="Rhea" id="RHEA-COMP:11060"/>
        <dbReference type="Rhea" id="RHEA-COMP:11605"/>
        <dbReference type="ChEBI" id="CHEBI:15378"/>
        <dbReference type="ChEBI" id="CHEBI:30013"/>
        <dbReference type="ChEBI" id="CHEBI:30616"/>
        <dbReference type="ChEBI" id="CHEBI:61977"/>
        <dbReference type="ChEBI" id="CHEBI:456216"/>
        <dbReference type="EC" id="2.7.11.1"/>
    </reaction>
</comment>
<evidence type="ECO:0000313" key="24">
    <source>
        <dbReference type="Proteomes" id="UP000284706"/>
    </source>
</evidence>
<dbReference type="InterPro" id="IPR000719">
    <property type="entry name" value="Prot_kinase_dom"/>
</dbReference>
<reference evidence="23 24" key="1">
    <citation type="journal article" date="2018" name="Evol. Lett.">
        <title>Horizontal gene cluster transfer increased hallucinogenic mushroom diversity.</title>
        <authorList>
            <person name="Reynolds H.T."/>
            <person name="Vijayakumar V."/>
            <person name="Gluck-Thaler E."/>
            <person name="Korotkin H.B."/>
            <person name="Matheny P.B."/>
            <person name="Slot J.C."/>
        </authorList>
    </citation>
    <scope>NUCLEOTIDE SEQUENCE [LARGE SCALE GENOMIC DNA]</scope>
    <source>
        <strain evidence="23 24">SRW20</strain>
    </source>
</reference>
<evidence type="ECO:0000256" key="21">
    <source>
        <dbReference type="SAM" id="MobiDB-lite"/>
    </source>
</evidence>
<evidence type="ECO:0000256" key="16">
    <source>
        <dbReference type="ARBA" id="ARBA00023274"/>
    </source>
</evidence>
<dbReference type="FunFam" id="1.10.510.10:FF:000411">
    <property type="entry name" value="Probable Ste20-like kinase Don3"/>
    <property type="match status" value="1"/>
</dbReference>
<keyword evidence="8" id="KW-0597">Phosphoprotein</keyword>
<evidence type="ECO:0000256" key="19">
    <source>
        <dbReference type="PROSITE-ProRule" id="PRU10141"/>
    </source>
</evidence>
<keyword evidence="7" id="KW-0723">Serine/threonine-protein kinase</keyword>
<comment type="similarity">
    <text evidence="4">Belongs to the universal ribosomal protein uL29 family.</text>
</comment>
<dbReference type="GO" id="GO:0005840">
    <property type="term" value="C:ribosome"/>
    <property type="evidence" value="ECO:0007669"/>
    <property type="project" value="UniProtKB-KW"/>
</dbReference>
<keyword evidence="9" id="KW-0808">Transferase</keyword>
<feature type="coiled-coil region" evidence="20">
    <location>
        <begin position="7"/>
        <end position="34"/>
    </location>
</feature>
<dbReference type="CDD" id="cd06609">
    <property type="entry name" value="STKc_MST3_like"/>
    <property type="match status" value="1"/>
</dbReference>
<dbReference type="CDD" id="cd00427">
    <property type="entry name" value="Ribosomal_L29_HIP"/>
    <property type="match status" value="1"/>
</dbReference>
<evidence type="ECO:0000256" key="14">
    <source>
        <dbReference type="ARBA" id="ARBA00022842"/>
    </source>
</evidence>
<dbReference type="PROSITE" id="PS00579">
    <property type="entry name" value="RIBOSOMAL_L29"/>
    <property type="match status" value="1"/>
</dbReference>
<evidence type="ECO:0000256" key="13">
    <source>
        <dbReference type="ARBA" id="ARBA00022840"/>
    </source>
</evidence>
<dbReference type="HAMAP" id="MF_00374">
    <property type="entry name" value="Ribosomal_uL29"/>
    <property type="match status" value="1"/>
</dbReference>
<dbReference type="GO" id="GO:1990904">
    <property type="term" value="C:ribonucleoprotein complex"/>
    <property type="evidence" value="ECO:0007669"/>
    <property type="project" value="UniProtKB-KW"/>
</dbReference>
<feature type="compositionally biased region" description="Low complexity" evidence="21">
    <location>
        <begin position="802"/>
        <end position="817"/>
    </location>
</feature>
<dbReference type="NCBIfam" id="TIGR00012">
    <property type="entry name" value="L29"/>
    <property type="match status" value="1"/>
</dbReference>
<dbReference type="PROSITE" id="PS00107">
    <property type="entry name" value="PROTEIN_KINASE_ATP"/>
    <property type="match status" value="1"/>
</dbReference>
<keyword evidence="20" id="KW-0175">Coiled coil</keyword>
<dbReference type="EMBL" id="NHYE01000217">
    <property type="protein sequence ID" value="PPR06971.1"/>
    <property type="molecule type" value="Genomic_DNA"/>
</dbReference>
<keyword evidence="13 19" id="KW-0067">ATP-binding</keyword>
<dbReference type="PROSITE" id="PS50011">
    <property type="entry name" value="PROTEIN_KINASE_DOM"/>
    <property type="match status" value="1"/>
</dbReference>
<dbReference type="InParanoid" id="A0A409YVD2"/>
<feature type="compositionally biased region" description="Basic and acidic residues" evidence="21">
    <location>
        <begin position="183"/>
        <end position="192"/>
    </location>
</feature>
<dbReference type="GO" id="GO:0046872">
    <property type="term" value="F:metal ion binding"/>
    <property type="evidence" value="ECO:0007669"/>
    <property type="project" value="UniProtKB-KW"/>
</dbReference>
<evidence type="ECO:0000259" key="22">
    <source>
        <dbReference type="PROSITE" id="PS50011"/>
    </source>
</evidence>
<dbReference type="Proteomes" id="UP000284706">
    <property type="component" value="Unassembled WGS sequence"/>
</dbReference>
<dbReference type="STRING" id="231916.A0A409YVD2"/>
<comment type="similarity">
    <text evidence="3">Belongs to the protein kinase superfamily. STE Ser/Thr protein kinase family. STE20 subfamily.</text>
</comment>
<feature type="region of interest" description="Disordered" evidence="21">
    <location>
        <begin position="156"/>
        <end position="200"/>
    </location>
</feature>
<name>A0A409YVD2_9AGAR</name>
<proteinExistence type="inferred from homology"/>
<keyword evidence="16" id="KW-0687">Ribonucleoprotein</keyword>
<evidence type="ECO:0000256" key="2">
    <source>
        <dbReference type="ARBA" id="ARBA00004496"/>
    </source>
</evidence>
<gene>
    <name evidence="23" type="ORF">CVT26_004291</name>
</gene>
<dbReference type="GO" id="GO:0005737">
    <property type="term" value="C:cytoplasm"/>
    <property type="evidence" value="ECO:0007669"/>
    <property type="project" value="UniProtKB-SubCell"/>
</dbReference>
<dbReference type="GO" id="GO:0005524">
    <property type="term" value="F:ATP binding"/>
    <property type="evidence" value="ECO:0007669"/>
    <property type="project" value="UniProtKB-UniRule"/>
</dbReference>
<dbReference type="AlphaFoldDB" id="A0A409YVD2"/>
<dbReference type="Gene3D" id="1.10.287.310">
    <property type="match status" value="1"/>
</dbReference>
<dbReference type="InterPro" id="IPR018254">
    <property type="entry name" value="Ribosomal_uL29_CS"/>
</dbReference>
<evidence type="ECO:0000256" key="18">
    <source>
        <dbReference type="ARBA" id="ARBA00048679"/>
    </source>
</evidence>
<feature type="domain" description="Protein kinase" evidence="22">
    <location>
        <begin position="205"/>
        <end position="453"/>
    </location>
</feature>
<feature type="compositionally biased region" description="Polar residues" evidence="21">
    <location>
        <begin position="159"/>
        <end position="181"/>
    </location>
</feature>
<evidence type="ECO:0000256" key="1">
    <source>
        <dbReference type="ARBA" id="ARBA00001946"/>
    </source>
</evidence>
<evidence type="ECO:0000256" key="8">
    <source>
        <dbReference type="ARBA" id="ARBA00022553"/>
    </source>
</evidence>
<organism evidence="23 24">
    <name type="scientific">Gymnopilus dilepis</name>
    <dbReference type="NCBI Taxonomy" id="231916"/>
    <lineage>
        <taxon>Eukaryota</taxon>
        <taxon>Fungi</taxon>
        <taxon>Dikarya</taxon>
        <taxon>Basidiomycota</taxon>
        <taxon>Agaricomycotina</taxon>
        <taxon>Agaricomycetes</taxon>
        <taxon>Agaricomycetidae</taxon>
        <taxon>Agaricales</taxon>
        <taxon>Agaricineae</taxon>
        <taxon>Hymenogastraceae</taxon>
        <taxon>Gymnopilus</taxon>
    </lineage>
</organism>
<dbReference type="PANTHER" id="PTHR48012">
    <property type="entry name" value="STERILE20-LIKE KINASE, ISOFORM B-RELATED"/>
    <property type="match status" value="1"/>
</dbReference>
<dbReference type="InterPro" id="IPR011009">
    <property type="entry name" value="Kinase-like_dom_sf"/>
</dbReference>
<dbReference type="FunFam" id="1.10.287.310:FF:000002">
    <property type="entry name" value="60S ribosomal protein L35"/>
    <property type="match status" value="1"/>
</dbReference>
<evidence type="ECO:0000256" key="4">
    <source>
        <dbReference type="ARBA" id="ARBA00009254"/>
    </source>
</evidence>
<dbReference type="GO" id="GO:0004674">
    <property type="term" value="F:protein serine/threonine kinase activity"/>
    <property type="evidence" value="ECO:0007669"/>
    <property type="project" value="UniProtKB-KW"/>
</dbReference>
<evidence type="ECO:0000256" key="17">
    <source>
        <dbReference type="ARBA" id="ARBA00047899"/>
    </source>
</evidence>
<protein>
    <recommendedName>
        <fullName evidence="5">non-specific serine/threonine protein kinase</fullName>
        <ecNumber evidence="5">2.7.11.1</ecNumber>
    </recommendedName>
</protein>
<keyword evidence="15" id="KW-0689">Ribosomal protein</keyword>
<feature type="binding site" evidence="19">
    <location>
        <position position="234"/>
    </location>
    <ligand>
        <name>ATP</name>
        <dbReference type="ChEBI" id="CHEBI:30616"/>
    </ligand>
</feature>
<comment type="caution">
    <text evidence="23">The sequence shown here is derived from an EMBL/GenBank/DDBJ whole genome shotgun (WGS) entry which is preliminary data.</text>
</comment>
<evidence type="ECO:0000256" key="12">
    <source>
        <dbReference type="ARBA" id="ARBA00022777"/>
    </source>
</evidence>
<evidence type="ECO:0000256" key="10">
    <source>
        <dbReference type="ARBA" id="ARBA00022723"/>
    </source>
</evidence>
<dbReference type="Gene3D" id="1.10.510.10">
    <property type="entry name" value="Transferase(Phosphotransferase) domain 1"/>
    <property type="match status" value="1"/>
</dbReference>
<dbReference type="OrthoDB" id="248923at2759"/>
<dbReference type="Gene3D" id="3.30.200.20">
    <property type="entry name" value="Phosphorylase Kinase, domain 1"/>
    <property type="match status" value="1"/>
</dbReference>
<evidence type="ECO:0000256" key="7">
    <source>
        <dbReference type="ARBA" id="ARBA00022527"/>
    </source>
</evidence>
<keyword evidence="12" id="KW-0418">Kinase</keyword>
<dbReference type="GO" id="GO:0006412">
    <property type="term" value="P:translation"/>
    <property type="evidence" value="ECO:0007669"/>
    <property type="project" value="InterPro"/>
</dbReference>
<dbReference type="EC" id="2.7.11.1" evidence="5"/>
<evidence type="ECO:0000256" key="5">
    <source>
        <dbReference type="ARBA" id="ARBA00012513"/>
    </source>
</evidence>
<evidence type="ECO:0000256" key="11">
    <source>
        <dbReference type="ARBA" id="ARBA00022741"/>
    </source>
</evidence>
<evidence type="ECO:0000256" key="15">
    <source>
        <dbReference type="ARBA" id="ARBA00022980"/>
    </source>
</evidence>
<keyword evidence="24" id="KW-1185">Reference proteome</keyword>
<comment type="catalytic activity">
    <reaction evidence="18">
        <text>L-seryl-[protein] + ATP = O-phospho-L-seryl-[protein] + ADP + H(+)</text>
        <dbReference type="Rhea" id="RHEA:17989"/>
        <dbReference type="Rhea" id="RHEA-COMP:9863"/>
        <dbReference type="Rhea" id="RHEA-COMP:11604"/>
        <dbReference type="ChEBI" id="CHEBI:15378"/>
        <dbReference type="ChEBI" id="CHEBI:29999"/>
        <dbReference type="ChEBI" id="CHEBI:30616"/>
        <dbReference type="ChEBI" id="CHEBI:83421"/>
        <dbReference type="ChEBI" id="CHEBI:456216"/>
        <dbReference type="EC" id="2.7.11.1"/>
    </reaction>
</comment>
<keyword evidence="11 19" id="KW-0547">Nucleotide-binding</keyword>
<dbReference type="InterPro" id="IPR017441">
    <property type="entry name" value="Protein_kinase_ATP_BS"/>
</dbReference>
<dbReference type="GO" id="GO:0003735">
    <property type="term" value="F:structural constituent of ribosome"/>
    <property type="evidence" value="ECO:0007669"/>
    <property type="project" value="InterPro"/>
</dbReference>